<accession>A0AAU7MG32</accession>
<name>A0AAU7MG32_9ACTN</name>
<dbReference type="GO" id="GO:0008360">
    <property type="term" value="P:regulation of cell shape"/>
    <property type="evidence" value="ECO:0007669"/>
    <property type="project" value="UniProtKB-KW"/>
</dbReference>
<gene>
    <name evidence="1" type="primary">murT</name>
    <name evidence="5" type="ORF">ABUL08_02250</name>
    <name evidence="4" type="ORF">VK199_02245</name>
</gene>
<dbReference type="PANTHER" id="PTHR23135:SF7">
    <property type="entry name" value="LIPID II ISOGLUTAMINYL SYNTHASE (GLUTAMINE-HYDROLYZING) SUBUNIT MURT"/>
    <property type="match status" value="1"/>
</dbReference>
<dbReference type="GO" id="GO:0009252">
    <property type="term" value="P:peptidoglycan biosynthetic process"/>
    <property type="evidence" value="ECO:0007669"/>
    <property type="project" value="UniProtKB-UniRule"/>
</dbReference>
<comment type="catalytic activity">
    <reaction evidence="1">
        <text>beta-D-GlcNAc-(1-&gt;4)-Mur2Ac(oyl-L-Ala-gamma-D-Glu-L-Lys-D-Ala-D-Ala)-di-trans,octa-cis-undecaprenyl diphosphate + ATP = beta-D-GlcNAc-(1-&gt;4)-Mur2Ac(oyl-L-Ala-gamma-D-O-P-Glu-L-Lys-D-Ala-D-Ala)-di-trans,octa-cis-undecaprenyl diphosphate + ADP</text>
        <dbReference type="Rhea" id="RHEA:59488"/>
        <dbReference type="ChEBI" id="CHEBI:30616"/>
        <dbReference type="ChEBI" id="CHEBI:60033"/>
        <dbReference type="ChEBI" id="CHEBI:143132"/>
        <dbReference type="ChEBI" id="CHEBI:456216"/>
    </reaction>
</comment>
<comment type="pathway">
    <text evidence="1">Cell wall biogenesis; peptidoglycan biosynthesis.</text>
</comment>
<keyword evidence="1" id="KW-0479">Metal-binding</keyword>
<dbReference type="InterPro" id="IPR036565">
    <property type="entry name" value="Mur-like_cat_sf"/>
</dbReference>
<keyword evidence="1 4" id="KW-0436">Ligase</keyword>
<keyword evidence="1" id="KW-0862">Zinc</keyword>
<keyword evidence="1" id="KW-0067">ATP-binding</keyword>
<comment type="catalytic activity">
    <reaction evidence="1">
        <text>beta-D-GlcNAc-(1-&gt;4)-Mur2Ac(oyl-L-Ala-gamma-D-Glu-L-Lys-D-Ala-D-Ala)-di-trans,octa-cis-undecaprenyl diphosphate + L-glutamine + ATP + H2O = beta-D-GlcNAc-(1-&gt;4)-Mur2Ac(oyl-L-Ala-D-isoglutaminyl-L-Lys-D-Ala-D-Ala)-di-trans,octa-cis-undecaprenyl diphosphate + L-glutamate + ADP + phosphate + H(+)</text>
        <dbReference type="Rhea" id="RHEA:57928"/>
        <dbReference type="ChEBI" id="CHEBI:15377"/>
        <dbReference type="ChEBI" id="CHEBI:15378"/>
        <dbReference type="ChEBI" id="CHEBI:29985"/>
        <dbReference type="ChEBI" id="CHEBI:30616"/>
        <dbReference type="ChEBI" id="CHEBI:43474"/>
        <dbReference type="ChEBI" id="CHEBI:58359"/>
        <dbReference type="ChEBI" id="CHEBI:60033"/>
        <dbReference type="ChEBI" id="CHEBI:62233"/>
        <dbReference type="ChEBI" id="CHEBI:456216"/>
        <dbReference type="EC" id="6.3.5.13"/>
    </reaction>
</comment>
<comment type="similarity">
    <text evidence="1">Belongs to the MurCDEF family. MurT subfamily.</text>
</comment>
<dbReference type="Pfam" id="PF08245">
    <property type="entry name" value="Mur_ligase_M"/>
    <property type="match status" value="1"/>
</dbReference>
<evidence type="ECO:0000259" key="2">
    <source>
        <dbReference type="Pfam" id="PF08245"/>
    </source>
</evidence>
<organism evidence="4">
    <name type="scientific">Micromonospora sp. CCTCC AA 2012012</name>
    <dbReference type="NCBI Taxonomy" id="3111921"/>
    <lineage>
        <taxon>Bacteria</taxon>
        <taxon>Bacillati</taxon>
        <taxon>Actinomycetota</taxon>
        <taxon>Actinomycetes</taxon>
        <taxon>Micromonosporales</taxon>
        <taxon>Micromonosporaceae</taxon>
        <taxon>Micromonospora</taxon>
    </lineage>
</organism>
<evidence type="ECO:0000256" key="1">
    <source>
        <dbReference type="HAMAP-Rule" id="MF_02214"/>
    </source>
</evidence>
<reference evidence="4" key="1">
    <citation type="submission" date="2024-01" db="EMBL/GenBank/DDBJ databases">
        <title>The genome sequence of Micromonospora mangrovi CCTCC AA 2012012.</title>
        <authorList>
            <person name="Gao J."/>
        </authorList>
    </citation>
    <scope>NUCLEOTIDE SEQUENCE</scope>
    <source>
        <strain evidence="4">CCTCC AA 2012012</strain>
    </source>
</reference>
<reference evidence="5" key="2">
    <citation type="submission" date="2024-06" db="EMBL/GenBank/DDBJ databases">
        <title>Micromonospora mangrovi CCTCC AA 2012012 genome sequences.</title>
        <authorList>
            <person name="Gao J."/>
        </authorList>
    </citation>
    <scope>NUCLEOTIDE SEQUENCE</scope>
    <source>
        <strain evidence="5">CCTCC AA 2012012</strain>
    </source>
</reference>
<dbReference type="GO" id="GO:0071555">
    <property type="term" value="P:cell wall organization"/>
    <property type="evidence" value="ECO:0007669"/>
    <property type="project" value="UniProtKB-KW"/>
</dbReference>
<evidence type="ECO:0000313" key="5">
    <source>
        <dbReference type="EMBL" id="XCH77282.1"/>
    </source>
</evidence>
<feature type="binding site" evidence="1">
    <location>
        <position position="207"/>
    </location>
    <ligand>
        <name>Zn(2+)</name>
        <dbReference type="ChEBI" id="CHEBI:29105"/>
    </ligand>
</feature>
<feature type="domain" description="Lipid II isoglutaminyl synthase (glutamine-hydrolyzing) subunit MurT C-terminal" evidence="3">
    <location>
        <begin position="307"/>
        <end position="403"/>
    </location>
</feature>
<feature type="binding site" evidence="1">
    <location>
        <position position="204"/>
    </location>
    <ligand>
        <name>Zn(2+)</name>
        <dbReference type="ChEBI" id="CHEBI:29105"/>
    </ligand>
</feature>
<dbReference type="AlphaFoldDB" id="A0AAU7MG32"/>
<dbReference type="GO" id="GO:0140282">
    <property type="term" value="F:carbon-nitrogen ligase activity on lipid II"/>
    <property type="evidence" value="ECO:0007669"/>
    <property type="project" value="UniProtKB-UniRule"/>
</dbReference>
<dbReference type="GO" id="GO:0016881">
    <property type="term" value="F:acid-amino acid ligase activity"/>
    <property type="evidence" value="ECO:0007669"/>
    <property type="project" value="InterPro"/>
</dbReference>
<comment type="catalytic activity">
    <reaction evidence="1">
        <text>beta-D-GlcNAc-(1-&gt;4)-Mur2Ac(oyl-L-Ala-gamma-D-O-P-Glu-L-Lys-D-Ala-D-Ala)-di-trans,octa-cis-undecaprenyl diphosphate + NH4(+) = beta-D-GlcNAc-(1-&gt;4)-Mur2Ac(oyl-L-Ala-D-isoglutaminyl-L-Lys-D-Ala-D-Ala)-di-trans,octa-cis-undecaprenyl diphosphate + phosphate + H(+)</text>
        <dbReference type="Rhea" id="RHEA:57932"/>
        <dbReference type="ChEBI" id="CHEBI:15378"/>
        <dbReference type="ChEBI" id="CHEBI:28938"/>
        <dbReference type="ChEBI" id="CHEBI:43474"/>
        <dbReference type="ChEBI" id="CHEBI:62233"/>
        <dbReference type="ChEBI" id="CHEBI:143132"/>
    </reaction>
</comment>
<keyword evidence="1" id="KW-0573">Peptidoglycan synthesis</keyword>
<keyword evidence="1" id="KW-0961">Cell wall biogenesis/degradation</keyword>
<feature type="domain" description="Mur ligase central" evidence="2">
    <location>
        <begin position="55"/>
        <end position="167"/>
    </location>
</feature>
<comment type="subunit">
    <text evidence="1">Forms a heterodimer with GatD.</text>
</comment>
<keyword evidence="1" id="KW-0133">Cell shape</keyword>
<comment type="function">
    <text evidence="1">The lipid II isoglutaminyl synthase complex catalyzes the formation of alpha-D-isoglutamine in the cell wall lipid II stem peptide. The MurT subunit catalyzes the ATP-dependent amidation of D-glutamate residue of lipid II, converting it to an isoglutamine residue.</text>
</comment>
<dbReference type="SUPFAM" id="SSF53623">
    <property type="entry name" value="MurD-like peptide ligases, catalytic domain"/>
    <property type="match status" value="1"/>
</dbReference>
<dbReference type="HAMAP" id="MF_02214">
    <property type="entry name" value="Lipid_II_synth_MurT"/>
    <property type="match status" value="1"/>
</dbReference>
<dbReference type="EMBL" id="CP159342">
    <property type="protein sequence ID" value="XCH77282.1"/>
    <property type="molecule type" value="Genomic_DNA"/>
</dbReference>
<dbReference type="Pfam" id="PF08353">
    <property type="entry name" value="MurT_C"/>
    <property type="match status" value="1"/>
</dbReference>
<evidence type="ECO:0000313" key="4">
    <source>
        <dbReference type="EMBL" id="XBP96576.1"/>
    </source>
</evidence>
<dbReference type="GO" id="GO:0005524">
    <property type="term" value="F:ATP binding"/>
    <property type="evidence" value="ECO:0007669"/>
    <property type="project" value="UniProtKB-UniRule"/>
</dbReference>
<dbReference type="PANTHER" id="PTHR23135">
    <property type="entry name" value="MUR LIGASE FAMILY MEMBER"/>
    <property type="match status" value="1"/>
</dbReference>
<dbReference type="EC" id="6.3.5.13" evidence="1"/>
<dbReference type="EMBL" id="CP157762">
    <property type="protein sequence ID" value="XBP96576.1"/>
    <property type="molecule type" value="Genomic_DNA"/>
</dbReference>
<protein>
    <recommendedName>
        <fullName evidence="1">Lipid II isoglutaminyl synthase (glutamine-hydrolyzing) subunit MurT</fullName>
        <ecNumber evidence="1">6.3.5.13</ecNumber>
    </recommendedName>
</protein>
<dbReference type="GO" id="GO:0008270">
    <property type="term" value="F:zinc ion binding"/>
    <property type="evidence" value="ECO:0007669"/>
    <property type="project" value="UniProtKB-UniRule"/>
</dbReference>
<dbReference type="InterPro" id="IPR043703">
    <property type="entry name" value="Lipid_II_synth_MurT"/>
</dbReference>
<evidence type="ECO:0000259" key="3">
    <source>
        <dbReference type="Pfam" id="PF08353"/>
    </source>
</evidence>
<sequence>MPLRAKVASSVSRTAAALSRAAGRGDGSVIGGWIGLKIDPDLLAHLSAGRAIALVSGTNGKTTTTRLTTAAVGVLGRVATNSYGANMPTGHTSALAKAGSTPYAVLEVDEHYLSQVLEATEPHVVALLNLSRDQLDRAKEVAMMAQLWRAALVRHADVRVVANADDPMVVWAATPPADPAQGHVPPHVTWFSAGQRWHDDSWVCPECGSTIARKDDQWWCTGCPLRRPEPQWTVEDDGVLDPTGAWHKVRLQLPGKVNLGNAATALAVAAEFGVRPVDAVSRLGSVTSVAGRYAQVDRDGRNIRLLLAKNPASWLEAFDMADEAPTLLSINARDPDGLDTSWLFDVDFAPLRGRQVLITGDRAYDLAVRLDVNDVPFQHVRSFDEAIRAVPPGRLEVIANYTAFQDIRAELDRVN</sequence>
<dbReference type="InterPro" id="IPR013221">
    <property type="entry name" value="Mur_ligase_cen"/>
</dbReference>
<feature type="binding site" evidence="1">
    <location>
        <position position="223"/>
    </location>
    <ligand>
        <name>Zn(2+)</name>
        <dbReference type="ChEBI" id="CHEBI:29105"/>
    </ligand>
</feature>
<keyword evidence="1" id="KW-0547">Nucleotide-binding</keyword>
<dbReference type="Gene3D" id="3.40.1190.10">
    <property type="entry name" value="Mur-like, catalytic domain"/>
    <property type="match status" value="1"/>
</dbReference>
<feature type="binding site" evidence="1">
    <location>
        <position position="220"/>
    </location>
    <ligand>
        <name>Zn(2+)</name>
        <dbReference type="ChEBI" id="CHEBI:29105"/>
    </ligand>
</feature>
<proteinExistence type="inferred from homology"/>
<feature type="active site" evidence="1">
    <location>
        <position position="339"/>
    </location>
</feature>
<dbReference type="InterPro" id="IPR013564">
    <property type="entry name" value="MurT_C"/>
</dbReference>
<dbReference type="RefSeq" id="WP_350938445.1">
    <property type="nucleotide sequence ID" value="NZ_CP157762.1"/>
</dbReference>